<keyword evidence="3" id="KW-1185">Reference proteome</keyword>
<dbReference type="CDD" id="cd06257">
    <property type="entry name" value="DnaJ"/>
    <property type="match status" value="1"/>
</dbReference>
<accession>A0AAD8PDU6</accession>
<reference evidence="2" key="1">
    <citation type="submission" date="2023-08" db="EMBL/GenBank/DDBJ databases">
        <title>Draft sequence of the Babesia gibsoni genome.</title>
        <authorList>
            <person name="Yamagishi J.Y."/>
            <person name="Xuan X.X."/>
        </authorList>
    </citation>
    <scope>NUCLEOTIDE SEQUENCE</scope>
    <source>
        <strain evidence="2">Azabu</strain>
    </source>
</reference>
<dbReference type="GO" id="GO:0005634">
    <property type="term" value="C:nucleus"/>
    <property type="evidence" value="ECO:0007669"/>
    <property type="project" value="TreeGrafter"/>
</dbReference>
<feature type="domain" description="J" evidence="1">
    <location>
        <begin position="7"/>
        <end position="77"/>
    </location>
</feature>
<gene>
    <name evidence="2" type="ORF">BgAZ_302750</name>
</gene>
<name>A0AAD8PDU6_BABGI</name>
<dbReference type="Pfam" id="PF00226">
    <property type="entry name" value="DnaJ"/>
    <property type="match status" value="1"/>
</dbReference>
<dbReference type="Gene3D" id="1.10.287.110">
    <property type="entry name" value="DnaJ domain"/>
    <property type="match status" value="1"/>
</dbReference>
<evidence type="ECO:0000313" key="3">
    <source>
        <dbReference type="Proteomes" id="UP001230268"/>
    </source>
</evidence>
<dbReference type="PANTHER" id="PTHR44144">
    <property type="entry name" value="DNAJ HOMOLOG SUBFAMILY C MEMBER 9"/>
    <property type="match status" value="1"/>
</dbReference>
<dbReference type="PROSITE" id="PS00636">
    <property type="entry name" value="DNAJ_1"/>
    <property type="match status" value="1"/>
</dbReference>
<dbReference type="SMART" id="SM00271">
    <property type="entry name" value="DnaJ"/>
    <property type="match status" value="1"/>
</dbReference>
<dbReference type="PRINTS" id="PR00625">
    <property type="entry name" value="JDOMAIN"/>
</dbReference>
<dbReference type="PANTHER" id="PTHR44144:SF1">
    <property type="entry name" value="DNAJ HOMOLOG SUBFAMILY C MEMBER 9"/>
    <property type="match status" value="1"/>
</dbReference>
<dbReference type="AlphaFoldDB" id="A0AAD8PDU6"/>
<dbReference type="InterPro" id="IPR018253">
    <property type="entry name" value="DnaJ_domain_CS"/>
</dbReference>
<dbReference type="InterPro" id="IPR001623">
    <property type="entry name" value="DnaJ_domain"/>
</dbReference>
<organism evidence="2 3">
    <name type="scientific">Babesia gibsoni</name>
    <dbReference type="NCBI Taxonomy" id="33632"/>
    <lineage>
        <taxon>Eukaryota</taxon>
        <taxon>Sar</taxon>
        <taxon>Alveolata</taxon>
        <taxon>Apicomplexa</taxon>
        <taxon>Aconoidasida</taxon>
        <taxon>Piroplasmida</taxon>
        <taxon>Babesiidae</taxon>
        <taxon>Babesia</taxon>
    </lineage>
</organism>
<dbReference type="InterPro" id="IPR056453">
    <property type="entry name" value="HTH_DNAJC9"/>
</dbReference>
<dbReference type="EMBL" id="JAVEPI010000003">
    <property type="protein sequence ID" value="KAK1442757.1"/>
    <property type="molecule type" value="Genomic_DNA"/>
</dbReference>
<sequence>MGKTRTRLYEILGVQPDASTRDIVKAYRIAALKTHPDKLARLPAEEREKANASFAQLNHAYEILKDETRRKKYDQFGWEGEESDAFASAFEFYKGPISTEDIEDFSKTYKKSKAEEDDLVDFYNRNDGDISNILLYVPLSEAEDLKRFVNFFKDKIKKDELKSTKGFEKTSTDDKLKEIKKKYEKKMKKASKSDDTSGSFDDLAAQILANRKKREGDFSSLISRMEQKYKTKVAPITGSLKYSTEAK</sequence>
<dbReference type="Pfam" id="PF23302">
    <property type="entry name" value="HTH_DNAJC9"/>
    <property type="match status" value="1"/>
</dbReference>
<evidence type="ECO:0000259" key="1">
    <source>
        <dbReference type="PROSITE" id="PS50076"/>
    </source>
</evidence>
<dbReference type="Proteomes" id="UP001230268">
    <property type="component" value="Unassembled WGS sequence"/>
</dbReference>
<dbReference type="SUPFAM" id="SSF46565">
    <property type="entry name" value="Chaperone J-domain"/>
    <property type="match status" value="1"/>
</dbReference>
<dbReference type="GO" id="GO:0005737">
    <property type="term" value="C:cytoplasm"/>
    <property type="evidence" value="ECO:0007669"/>
    <property type="project" value="TreeGrafter"/>
</dbReference>
<protein>
    <submittedName>
        <fullName evidence="2">DnaJ subfamily C member 9 like protein</fullName>
    </submittedName>
</protein>
<comment type="caution">
    <text evidence="2">The sequence shown here is derived from an EMBL/GenBank/DDBJ whole genome shotgun (WGS) entry which is preliminary data.</text>
</comment>
<dbReference type="InterPro" id="IPR036869">
    <property type="entry name" value="J_dom_sf"/>
</dbReference>
<evidence type="ECO:0000313" key="2">
    <source>
        <dbReference type="EMBL" id="KAK1442757.1"/>
    </source>
</evidence>
<dbReference type="PROSITE" id="PS50076">
    <property type="entry name" value="DNAJ_2"/>
    <property type="match status" value="1"/>
</dbReference>
<proteinExistence type="predicted"/>
<dbReference type="InterPro" id="IPR052594">
    <property type="entry name" value="J_domain-containing_protein"/>
</dbReference>
<dbReference type="GO" id="GO:0031072">
    <property type="term" value="F:heat shock protein binding"/>
    <property type="evidence" value="ECO:0007669"/>
    <property type="project" value="TreeGrafter"/>
</dbReference>